<dbReference type="AlphaFoldDB" id="A0A6S7BBZ4"/>
<dbReference type="EMBL" id="CADIKM010000019">
    <property type="protein sequence ID" value="CAB3794272.1"/>
    <property type="molecule type" value="Genomic_DNA"/>
</dbReference>
<protein>
    <submittedName>
        <fullName evidence="1">Uncharacterized protein</fullName>
    </submittedName>
</protein>
<name>A0A6S7BBZ4_9BURK</name>
<accession>A0A6S7BBZ4</accession>
<dbReference type="Proteomes" id="UP000494115">
    <property type="component" value="Unassembled WGS sequence"/>
</dbReference>
<gene>
    <name evidence="1" type="ORF">LMG28138_03659</name>
</gene>
<reference evidence="1 2" key="1">
    <citation type="submission" date="2020-04" db="EMBL/GenBank/DDBJ databases">
        <authorList>
            <person name="De Canck E."/>
        </authorList>
    </citation>
    <scope>NUCLEOTIDE SEQUENCE [LARGE SCALE GENOMIC DNA]</scope>
    <source>
        <strain evidence="1 2">LMG 28138</strain>
    </source>
</reference>
<keyword evidence="2" id="KW-1185">Reference proteome</keyword>
<evidence type="ECO:0000313" key="1">
    <source>
        <dbReference type="EMBL" id="CAB3794272.1"/>
    </source>
</evidence>
<organism evidence="1 2">
    <name type="scientific">Pararobbsia alpina</name>
    <dbReference type="NCBI Taxonomy" id="621374"/>
    <lineage>
        <taxon>Bacteria</taxon>
        <taxon>Pseudomonadati</taxon>
        <taxon>Pseudomonadota</taxon>
        <taxon>Betaproteobacteria</taxon>
        <taxon>Burkholderiales</taxon>
        <taxon>Burkholderiaceae</taxon>
        <taxon>Pararobbsia</taxon>
    </lineage>
</organism>
<sequence>MPWTTGLYASELCACDPYTGSIVVLREEFVSGKRGGTLGAMPGKGDAGANLAGLKPTIQVLDSNSRFQVVT</sequence>
<evidence type="ECO:0000313" key="2">
    <source>
        <dbReference type="Proteomes" id="UP000494115"/>
    </source>
</evidence>
<proteinExistence type="predicted"/>